<dbReference type="Pfam" id="PF03748">
    <property type="entry name" value="FliL"/>
    <property type="match status" value="1"/>
</dbReference>
<keyword evidence="4 10" id="KW-1003">Cell membrane</keyword>
<evidence type="ECO:0000256" key="6">
    <source>
        <dbReference type="ARBA" id="ARBA00022692"/>
    </source>
</evidence>
<dbReference type="GO" id="GO:0006935">
    <property type="term" value="P:chemotaxis"/>
    <property type="evidence" value="ECO:0007669"/>
    <property type="project" value="UniProtKB-KW"/>
</dbReference>
<keyword evidence="7 10" id="KW-0283">Flagellar rotation</keyword>
<evidence type="ECO:0000256" key="5">
    <source>
        <dbReference type="ARBA" id="ARBA00022500"/>
    </source>
</evidence>
<reference evidence="11" key="1">
    <citation type="journal article" date="2016" name="Genome Announc.">
        <title>Draft Genome Sequence of the Syntrophic Lactate-Degrading Bacterium Tepidanaerobacter syntrophicus JLT.</title>
        <authorList>
            <person name="Matsuura N."/>
            <person name="Ohashi A."/>
            <person name="Tourlousse D.M."/>
            <person name="Sekiguchi Y."/>
        </authorList>
    </citation>
    <scope>NUCLEOTIDE SEQUENCE [LARGE SCALE GENOMIC DNA]</scope>
    <source>
        <strain evidence="11">JL</strain>
    </source>
</reference>
<dbReference type="GO" id="GO:0005886">
    <property type="term" value="C:plasma membrane"/>
    <property type="evidence" value="ECO:0007669"/>
    <property type="project" value="UniProtKB-SubCell"/>
</dbReference>
<comment type="function">
    <text evidence="1 10">Controls the rotational direction of flagella during chemotaxis.</text>
</comment>
<comment type="similarity">
    <text evidence="3 10">Belongs to the FliL family.</text>
</comment>
<evidence type="ECO:0000256" key="10">
    <source>
        <dbReference type="RuleBase" id="RU364125"/>
    </source>
</evidence>
<dbReference type="EMBL" id="DF977003">
    <property type="protein sequence ID" value="GAQ26247.1"/>
    <property type="molecule type" value="Genomic_DNA"/>
</dbReference>
<proteinExistence type="inferred from homology"/>
<keyword evidence="11" id="KW-0282">Flagellum</keyword>
<gene>
    <name evidence="11" type="ORF">TSYNT_9511</name>
</gene>
<dbReference type="GO" id="GO:0009425">
    <property type="term" value="C:bacterial-type flagellum basal body"/>
    <property type="evidence" value="ECO:0007669"/>
    <property type="project" value="InterPro"/>
</dbReference>
<feature type="transmembrane region" description="Helical" evidence="10">
    <location>
        <begin position="20"/>
        <end position="42"/>
    </location>
</feature>
<keyword evidence="6 10" id="KW-0812">Transmembrane</keyword>
<dbReference type="RefSeq" id="WP_059034146.1">
    <property type="nucleotide sequence ID" value="NZ_DF977003.1"/>
</dbReference>
<dbReference type="PANTHER" id="PTHR35091:SF2">
    <property type="entry name" value="FLAGELLAR PROTEIN FLIL"/>
    <property type="match status" value="1"/>
</dbReference>
<dbReference type="AlphaFoldDB" id="A0A0U9HT12"/>
<dbReference type="GO" id="GO:0071978">
    <property type="term" value="P:bacterial-type flagellum-dependent swarming motility"/>
    <property type="evidence" value="ECO:0007669"/>
    <property type="project" value="TreeGrafter"/>
</dbReference>
<keyword evidence="5 10" id="KW-0145">Chemotaxis</keyword>
<evidence type="ECO:0000313" key="11">
    <source>
        <dbReference type="EMBL" id="GAQ26247.1"/>
    </source>
</evidence>
<name>A0A0U9HT12_9FIRM</name>
<dbReference type="PANTHER" id="PTHR35091">
    <property type="entry name" value="FLAGELLAR PROTEIN FLIL"/>
    <property type="match status" value="1"/>
</dbReference>
<dbReference type="Proteomes" id="UP000062160">
    <property type="component" value="Unassembled WGS sequence"/>
</dbReference>
<evidence type="ECO:0000256" key="8">
    <source>
        <dbReference type="ARBA" id="ARBA00022989"/>
    </source>
</evidence>
<protein>
    <recommendedName>
        <fullName evidence="10">Flagellar protein FliL</fullName>
    </recommendedName>
</protein>
<keyword evidence="8 10" id="KW-1133">Transmembrane helix</keyword>
<keyword evidence="11" id="KW-0969">Cilium</keyword>
<keyword evidence="9 10" id="KW-0472">Membrane</keyword>
<evidence type="ECO:0000256" key="9">
    <source>
        <dbReference type="ARBA" id="ARBA00023136"/>
    </source>
</evidence>
<evidence type="ECO:0000313" key="12">
    <source>
        <dbReference type="Proteomes" id="UP000062160"/>
    </source>
</evidence>
<evidence type="ECO:0000256" key="4">
    <source>
        <dbReference type="ARBA" id="ARBA00022475"/>
    </source>
</evidence>
<keyword evidence="11" id="KW-0966">Cell projection</keyword>
<organism evidence="11">
    <name type="scientific">Tepidanaerobacter syntrophicus</name>
    <dbReference type="NCBI Taxonomy" id="224999"/>
    <lineage>
        <taxon>Bacteria</taxon>
        <taxon>Bacillati</taxon>
        <taxon>Bacillota</taxon>
        <taxon>Clostridia</taxon>
        <taxon>Thermosediminibacterales</taxon>
        <taxon>Tepidanaerobacteraceae</taxon>
        <taxon>Tepidanaerobacter</taxon>
    </lineage>
</organism>
<evidence type="ECO:0000256" key="3">
    <source>
        <dbReference type="ARBA" id="ARBA00008281"/>
    </source>
</evidence>
<comment type="subcellular location">
    <subcellularLocation>
        <location evidence="2">Cell membrane</location>
        <topology evidence="2">Single-pass membrane protein</topology>
    </subcellularLocation>
</comment>
<keyword evidence="12" id="KW-1185">Reference proteome</keyword>
<dbReference type="OrthoDB" id="1725888at2"/>
<evidence type="ECO:0000256" key="1">
    <source>
        <dbReference type="ARBA" id="ARBA00002254"/>
    </source>
</evidence>
<dbReference type="InterPro" id="IPR005503">
    <property type="entry name" value="FliL"/>
</dbReference>
<accession>A0A0U9HT12</accession>
<dbReference type="STRING" id="224999.GCA_001485475_02291"/>
<sequence>MAAQNENANTNPKKGKFSNLLIIIFIAIVLLALTTGIAYFVATNTVGRSSDNANGSSEKSAKSYVTYDAGEFLTNLSDKGYIKLSLVYLLESKEVQEQVTQKDSEIRDRIFSILRSKTYDSVKDSNGMEDLRKEIKSSLNQILGEGSIVEVYFTSIIVN</sequence>
<evidence type="ECO:0000256" key="7">
    <source>
        <dbReference type="ARBA" id="ARBA00022779"/>
    </source>
</evidence>
<evidence type="ECO:0000256" key="2">
    <source>
        <dbReference type="ARBA" id="ARBA00004162"/>
    </source>
</evidence>